<accession>A0A3N4KB28</accession>
<evidence type="ECO:0000313" key="1">
    <source>
        <dbReference type="EMBL" id="RPB06648.1"/>
    </source>
</evidence>
<dbReference type="STRING" id="1392247.A0A3N4KB28"/>
<dbReference type="AlphaFoldDB" id="A0A3N4KB28"/>
<sequence>MEVAASVVGLFMAAGKVASVLQELLSSVKNAPAIAKQINDEVIHFRYIILKIEETVIEGRNLDSKRAAMIDVNHLCAALTAAVSTFSELENELDRIKARGKMDLWDRVKWMRAEKNLLNISLRLNRHQTSLTLIFTILTSPLLGRCQARSALVASLTPNRGL</sequence>
<dbReference type="OrthoDB" id="19923at2759"/>
<dbReference type="EMBL" id="ML119246">
    <property type="protein sequence ID" value="RPB06648.1"/>
    <property type="molecule type" value="Genomic_DNA"/>
</dbReference>
<reference evidence="1 2" key="1">
    <citation type="journal article" date="2018" name="Nat. Ecol. Evol.">
        <title>Pezizomycetes genomes reveal the molecular basis of ectomycorrhizal truffle lifestyle.</title>
        <authorList>
            <person name="Murat C."/>
            <person name="Payen T."/>
            <person name="Noel B."/>
            <person name="Kuo A."/>
            <person name="Morin E."/>
            <person name="Chen J."/>
            <person name="Kohler A."/>
            <person name="Krizsan K."/>
            <person name="Balestrini R."/>
            <person name="Da Silva C."/>
            <person name="Montanini B."/>
            <person name="Hainaut M."/>
            <person name="Levati E."/>
            <person name="Barry K.W."/>
            <person name="Belfiori B."/>
            <person name="Cichocki N."/>
            <person name="Clum A."/>
            <person name="Dockter R.B."/>
            <person name="Fauchery L."/>
            <person name="Guy J."/>
            <person name="Iotti M."/>
            <person name="Le Tacon F."/>
            <person name="Lindquist E.A."/>
            <person name="Lipzen A."/>
            <person name="Malagnac F."/>
            <person name="Mello A."/>
            <person name="Molinier V."/>
            <person name="Miyauchi S."/>
            <person name="Poulain J."/>
            <person name="Riccioni C."/>
            <person name="Rubini A."/>
            <person name="Sitrit Y."/>
            <person name="Splivallo R."/>
            <person name="Traeger S."/>
            <person name="Wang M."/>
            <person name="Zifcakova L."/>
            <person name="Wipf D."/>
            <person name="Zambonelli A."/>
            <person name="Paolocci F."/>
            <person name="Nowrousian M."/>
            <person name="Ottonello S."/>
            <person name="Baldrian P."/>
            <person name="Spatafora J.W."/>
            <person name="Henrissat B."/>
            <person name="Nagy L.G."/>
            <person name="Aury J.M."/>
            <person name="Wincker P."/>
            <person name="Grigoriev I.V."/>
            <person name="Bonfante P."/>
            <person name="Martin F.M."/>
        </authorList>
    </citation>
    <scope>NUCLEOTIDE SEQUENCE [LARGE SCALE GENOMIC DNA]</scope>
    <source>
        <strain evidence="1 2">CCBAS932</strain>
    </source>
</reference>
<protein>
    <recommendedName>
        <fullName evidence="3">Fungal N-terminal domain-containing protein</fullName>
    </recommendedName>
</protein>
<dbReference type="Proteomes" id="UP000277580">
    <property type="component" value="Unassembled WGS sequence"/>
</dbReference>
<organism evidence="1 2">
    <name type="scientific">Morchella conica CCBAS932</name>
    <dbReference type="NCBI Taxonomy" id="1392247"/>
    <lineage>
        <taxon>Eukaryota</taxon>
        <taxon>Fungi</taxon>
        <taxon>Dikarya</taxon>
        <taxon>Ascomycota</taxon>
        <taxon>Pezizomycotina</taxon>
        <taxon>Pezizomycetes</taxon>
        <taxon>Pezizales</taxon>
        <taxon>Morchellaceae</taxon>
        <taxon>Morchella</taxon>
    </lineage>
</organism>
<dbReference type="InParanoid" id="A0A3N4KB28"/>
<keyword evidence="2" id="KW-1185">Reference proteome</keyword>
<proteinExistence type="predicted"/>
<evidence type="ECO:0000313" key="2">
    <source>
        <dbReference type="Proteomes" id="UP000277580"/>
    </source>
</evidence>
<name>A0A3N4KB28_9PEZI</name>
<evidence type="ECO:0008006" key="3">
    <source>
        <dbReference type="Google" id="ProtNLM"/>
    </source>
</evidence>
<gene>
    <name evidence="1" type="ORF">P167DRAFT_71921</name>
</gene>